<dbReference type="Proteomes" id="UP000075606">
    <property type="component" value="Unassembled WGS sequence"/>
</dbReference>
<dbReference type="InterPro" id="IPR025857">
    <property type="entry name" value="MacB_PCD"/>
</dbReference>
<evidence type="ECO:0000256" key="3">
    <source>
        <dbReference type="ARBA" id="ARBA00022692"/>
    </source>
</evidence>
<dbReference type="Pfam" id="PF12704">
    <property type="entry name" value="MacB_PCD"/>
    <property type="match status" value="2"/>
</dbReference>
<feature type="transmembrane region" description="Helical" evidence="6">
    <location>
        <begin position="20"/>
        <end position="41"/>
    </location>
</feature>
<keyword evidence="10" id="KW-1185">Reference proteome</keyword>
<evidence type="ECO:0000259" key="8">
    <source>
        <dbReference type="Pfam" id="PF12704"/>
    </source>
</evidence>
<comment type="caution">
    <text evidence="9">The sequence shown here is derived from an EMBL/GenBank/DDBJ whole genome shotgun (WGS) entry which is preliminary data.</text>
</comment>
<feature type="transmembrane region" description="Helical" evidence="6">
    <location>
        <begin position="726"/>
        <end position="750"/>
    </location>
</feature>
<accession>A0A150X456</accession>
<evidence type="ECO:0000256" key="5">
    <source>
        <dbReference type="ARBA" id="ARBA00023136"/>
    </source>
</evidence>
<keyword evidence="4 6" id="KW-1133">Transmembrane helix</keyword>
<keyword evidence="5 6" id="KW-0472">Membrane</keyword>
<dbReference type="OrthoDB" id="5933722at2"/>
<feature type="transmembrane region" description="Helical" evidence="6">
    <location>
        <begin position="430"/>
        <end position="453"/>
    </location>
</feature>
<dbReference type="AlphaFoldDB" id="A0A150X456"/>
<feature type="domain" description="ABC3 transporter permease C-terminal" evidence="7">
    <location>
        <begin position="685"/>
        <end position="798"/>
    </location>
</feature>
<evidence type="ECO:0000259" key="7">
    <source>
        <dbReference type="Pfam" id="PF02687"/>
    </source>
</evidence>
<name>A0A150X456_9BACT</name>
<keyword evidence="2" id="KW-1003">Cell membrane</keyword>
<proteinExistence type="predicted"/>
<dbReference type="InterPro" id="IPR003838">
    <property type="entry name" value="ABC3_permease_C"/>
</dbReference>
<dbReference type="RefSeq" id="WP_068221637.1">
    <property type="nucleotide sequence ID" value="NZ_CP139724.1"/>
</dbReference>
<feature type="transmembrane region" description="Helical" evidence="6">
    <location>
        <begin position="770"/>
        <end position="791"/>
    </location>
</feature>
<protein>
    <recommendedName>
        <fullName evidence="11">ABC transporter permease</fullName>
    </recommendedName>
</protein>
<organism evidence="9 10">
    <name type="scientific">Roseivirga spongicola</name>
    <dbReference type="NCBI Taxonomy" id="333140"/>
    <lineage>
        <taxon>Bacteria</taxon>
        <taxon>Pseudomonadati</taxon>
        <taxon>Bacteroidota</taxon>
        <taxon>Cytophagia</taxon>
        <taxon>Cytophagales</taxon>
        <taxon>Roseivirgaceae</taxon>
        <taxon>Roseivirga</taxon>
    </lineage>
</organism>
<dbReference type="InterPro" id="IPR050250">
    <property type="entry name" value="Macrolide_Exporter_MacB"/>
</dbReference>
<evidence type="ECO:0000256" key="4">
    <source>
        <dbReference type="ARBA" id="ARBA00022989"/>
    </source>
</evidence>
<evidence type="ECO:0000256" key="2">
    <source>
        <dbReference type="ARBA" id="ARBA00022475"/>
    </source>
</evidence>
<sequence>MVAANLKYAFRQLRKQKLFAFINVIGLALSMVAGLLIFKYVSFEKSYDHHIEDTDQVFRIYRIDDGEDPWDGVASVFPGMTPIIRNSIPEVDKIARVIDSEKIFQSFAFTHYTSQGNSTTFNIPNGYFADGDAIDIFSMNWIEGEGIASLETPYELVISKSYKERFFGNEQALGKVLHFKNYGKDFKITGVFDDLPENTHFKYNLLVSFKSLPAEWNLDNSFGWGNFYTYIKTIPHPEIDEVESKINNVFVNIEDAWFQDEGVTFKLQNVRDIHLTSHHSFELEANGNKTTVEFLSIIAVFIMIVAWVNYINLSTSKLVDRAKEVGVRKVLGSYRKQLVYQFLVEGFLINLLAIITALTALQVTKTWFEQLLGLPISFFDEANIQQTLIVLSGFALGAMLFGLYPAVLFSRQKVSSVLKGKVRASKSGLVLRKSLTIFQYIVAIVLILGTLAVKRQMSFIQSQSPGMDIDQTLVVKKPFIEAERRSIAKPAFINQISQIPNVAGVAASSEIPGYEIARMRWIALGPGEDDLAIYAKDVAIDESFIDLYNINVLYGRSFSKEFNDAQSVVLSLSTAERLLGKEDLASWIDRTIYYETEPYRLVGIVEDISQESLKVGVQPHIYTYHDRVIYYSIKLKPEDMQATIDEVQAVFGSVFPESHFDYFFLDEYFNRQYKADALFGKIFSFFSLLAIVITSLGLFGLSLYNITQRAKEVSIRKILGAKLLSLFYLLTREYFLLLAGSIIVAVPIGYYLIENWLVAFANRITVSVDLFIIPLLIVLVLTIVTVAYQVIKAADANPAETLRQE</sequence>
<dbReference type="EMBL" id="LRPC01000028">
    <property type="protein sequence ID" value="KYG73382.1"/>
    <property type="molecule type" value="Genomic_DNA"/>
</dbReference>
<comment type="subcellular location">
    <subcellularLocation>
        <location evidence="1">Cell membrane</location>
        <topology evidence="1">Multi-pass membrane protein</topology>
    </subcellularLocation>
</comment>
<dbReference type="STRING" id="333140.AWW68_11795"/>
<feature type="transmembrane region" description="Helical" evidence="6">
    <location>
        <begin position="294"/>
        <end position="313"/>
    </location>
</feature>
<evidence type="ECO:0000313" key="10">
    <source>
        <dbReference type="Proteomes" id="UP000075606"/>
    </source>
</evidence>
<dbReference type="PANTHER" id="PTHR30572:SF18">
    <property type="entry name" value="ABC-TYPE MACROLIDE FAMILY EXPORT SYSTEM PERMEASE COMPONENT 2"/>
    <property type="match status" value="1"/>
</dbReference>
<keyword evidence="3 6" id="KW-0812">Transmembrane</keyword>
<dbReference type="Pfam" id="PF02687">
    <property type="entry name" value="FtsX"/>
    <property type="match status" value="2"/>
</dbReference>
<feature type="domain" description="ABC3 transporter permease C-terminal" evidence="7">
    <location>
        <begin position="297"/>
        <end position="411"/>
    </location>
</feature>
<feature type="domain" description="MacB-like periplasmic core" evidence="8">
    <location>
        <begin position="21"/>
        <end position="248"/>
    </location>
</feature>
<feature type="transmembrane region" description="Helical" evidence="6">
    <location>
        <begin position="682"/>
        <end position="706"/>
    </location>
</feature>
<gene>
    <name evidence="9" type="ORF">AWW68_11795</name>
</gene>
<evidence type="ECO:0008006" key="11">
    <source>
        <dbReference type="Google" id="ProtNLM"/>
    </source>
</evidence>
<feature type="transmembrane region" description="Helical" evidence="6">
    <location>
        <begin position="338"/>
        <end position="364"/>
    </location>
</feature>
<evidence type="ECO:0000256" key="6">
    <source>
        <dbReference type="SAM" id="Phobius"/>
    </source>
</evidence>
<evidence type="ECO:0000256" key="1">
    <source>
        <dbReference type="ARBA" id="ARBA00004651"/>
    </source>
</evidence>
<dbReference type="GO" id="GO:0022857">
    <property type="term" value="F:transmembrane transporter activity"/>
    <property type="evidence" value="ECO:0007669"/>
    <property type="project" value="TreeGrafter"/>
</dbReference>
<feature type="domain" description="MacB-like periplasmic core" evidence="8">
    <location>
        <begin position="436"/>
        <end position="649"/>
    </location>
</feature>
<dbReference type="PANTHER" id="PTHR30572">
    <property type="entry name" value="MEMBRANE COMPONENT OF TRANSPORTER-RELATED"/>
    <property type="match status" value="1"/>
</dbReference>
<reference evidence="9 10" key="1">
    <citation type="submission" date="2016-01" db="EMBL/GenBank/DDBJ databases">
        <title>Genome sequencing of Roseivirga spongicola UST030701-084.</title>
        <authorList>
            <person name="Selvaratnam C."/>
            <person name="Thevarajoo S."/>
            <person name="Goh K.M."/>
            <person name="Ee R."/>
            <person name="Chan K.-G."/>
            <person name="Chong C.S."/>
        </authorList>
    </citation>
    <scope>NUCLEOTIDE SEQUENCE [LARGE SCALE GENOMIC DNA]</scope>
    <source>
        <strain evidence="9 10">UST030701-084</strain>
    </source>
</reference>
<evidence type="ECO:0000313" key="9">
    <source>
        <dbReference type="EMBL" id="KYG73382.1"/>
    </source>
</evidence>
<feature type="transmembrane region" description="Helical" evidence="6">
    <location>
        <begin position="384"/>
        <end position="409"/>
    </location>
</feature>
<dbReference type="GO" id="GO:0005886">
    <property type="term" value="C:plasma membrane"/>
    <property type="evidence" value="ECO:0007669"/>
    <property type="project" value="UniProtKB-SubCell"/>
</dbReference>